<evidence type="ECO:0000256" key="4">
    <source>
        <dbReference type="ARBA" id="ARBA00023136"/>
    </source>
</evidence>
<evidence type="ECO:0000256" key="3">
    <source>
        <dbReference type="ARBA" id="ARBA00022989"/>
    </source>
</evidence>
<dbReference type="AlphaFoldDB" id="A0A430HXY3"/>
<keyword evidence="3 5" id="KW-1133">Transmembrane helix</keyword>
<evidence type="ECO:0000256" key="2">
    <source>
        <dbReference type="ARBA" id="ARBA00022692"/>
    </source>
</evidence>
<dbReference type="Pfam" id="PF00005">
    <property type="entry name" value="ABC_tran"/>
    <property type="match status" value="1"/>
</dbReference>
<dbReference type="GO" id="GO:0005524">
    <property type="term" value="F:ATP binding"/>
    <property type="evidence" value="ECO:0007669"/>
    <property type="project" value="UniProtKB-KW"/>
</dbReference>
<keyword evidence="8" id="KW-1185">Reference proteome</keyword>
<dbReference type="GO" id="GO:0016887">
    <property type="term" value="F:ATP hydrolysis activity"/>
    <property type="evidence" value="ECO:0007669"/>
    <property type="project" value="InterPro"/>
</dbReference>
<dbReference type="InterPro" id="IPR027417">
    <property type="entry name" value="P-loop_NTPase"/>
</dbReference>
<comment type="subcellular location">
    <subcellularLocation>
        <location evidence="1">Cell membrane</location>
        <topology evidence="1">Multi-pass membrane protein</topology>
    </subcellularLocation>
</comment>
<evidence type="ECO:0000313" key="8">
    <source>
        <dbReference type="Proteomes" id="UP000274907"/>
    </source>
</evidence>
<keyword evidence="7" id="KW-0547">Nucleotide-binding</keyword>
<dbReference type="PANTHER" id="PTHR43394">
    <property type="entry name" value="ATP-DEPENDENT PERMEASE MDL1, MITOCHONDRIAL"/>
    <property type="match status" value="1"/>
</dbReference>
<dbReference type="Gene3D" id="3.40.50.300">
    <property type="entry name" value="P-loop containing nucleotide triphosphate hydrolases"/>
    <property type="match status" value="1"/>
</dbReference>
<feature type="transmembrane region" description="Helical" evidence="5">
    <location>
        <begin position="135"/>
        <end position="156"/>
    </location>
</feature>
<gene>
    <name evidence="7" type="ORF">EAH68_07010</name>
</gene>
<evidence type="ECO:0000259" key="6">
    <source>
        <dbReference type="PROSITE" id="PS50929"/>
    </source>
</evidence>
<feature type="transmembrane region" description="Helical" evidence="5">
    <location>
        <begin position="61"/>
        <end position="82"/>
    </location>
</feature>
<comment type="caution">
    <text evidence="7">The sequence shown here is derived from an EMBL/GenBank/DDBJ whole genome shotgun (WGS) entry which is preliminary data.</text>
</comment>
<protein>
    <submittedName>
        <fullName evidence="7">ABC transporter ATP-binding protein</fullName>
    </submittedName>
</protein>
<dbReference type="Gene3D" id="1.20.1560.10">
    <property type="entry name" value="ABC transporter type 1, transmembrane domain"/>
    <property type="match status" value="1"/>
</dbReference>
<keyword evidence="4 5" id="KW-0472">Membrane</keyword>
<dbReference type="GO" id="GO:0015421">
    <property type="term" value="F:ABC-type oligopeptide transporter activity"/>
    <property type="evidence" value="ECO:0007669"/>
    <property type="project" value="TreeGrafter"/>
</dbReference>
<dbReference type="InterPro" id="IPR011527">
    <property type="entry name" value="ABC1_TM_dom"/>
</dbReference>
<feature type="transmembrane region" description="Helical" evidence="5">
    <location>
        <begin position="28"/>
        <end position="49"/>
    </location>
</feature>
<sequence>MSRIPAADDPRWLLRTVFSRWRHTGASAVLMSVAFLCNGLTPLIIGRAIDEAIAPGDFQRLLLWLGVLASVFVLNAVTSWFARLLLIRSALLIGHHLRMAVTDRIQDPRGMAGRPRTAGELLSIASSDTQRVSDAVMMTVFPVAEIVSVIYVGVVMLSINPWLGISVLIGGPLVVWMALKASIPLRRRSTLRQRALARTAAMATDVVQGLRILKGLGAVNTVCGRYAAVSDEAYHRTVEANAAQARLNAITESTGAVYVIGVGVAAGALAVNGQISVGELITVVGLTQFIIQPMTMLGKNIASRWAAAQASGKRIVEILGAGPALPEEHADVPELPAGLTVVTDRAPDDLVLLPRPRVVVAPYSADLFDGRVIDNIHPDRDVACAALHSASAQDIPGGPDREVGENGRNLSGGQRQRVALARALATDAEVLILQEPTTAVDSVTEQAIAGRVADLRRDRVTLVYTSAPAWLAVADRVLDASEEIVL</sequence>
<keyword evidence="2 5" id="KW-0812">Transmembrane</keyword>
<feature type="transmembrane region" description="Helical" evidence="5">
    <location>
        <begin position="162"/>
        <end position="179"/>
    </location>
</feature>
<dbReference type="InterPro" id="IPR039421">
    <property type="entry name" value="Type_1_exporter"/>
</dbReference>
<organism evidence="7 8">
    <name type="scientific">Corynebacterium hylobatis</name>
    <dbReference type="NCBI Taxonomy" id="1859290"/>
    <lineage>
        <taxon>Bacteria</taxon>
        <taxon>Bacillati</taxon>
        <taxon>Actinomycetota</taxon>
        <taxon>Actinomycetes</taxon>
        <taxon>Mycobacteriales</taxon>
        <taxon>Corynebacteriaceae</taxon>
        <taxon>Corynebacterium</taxon>
    </lineage>
</organism>
<evidence type="ECO:0000313" key="7">
    <source>
        <dbReference type="EMBL" id="RSZ63418.1"/>
    </source>
</evidence>
<dbReference type="SUPFAM" id="SSF52540">
    <property type="entry name" value="P-loop containing nucleoside triphosphate hydrolases"/>
    <property type="match status" value="1"/>
</dbReference>
<name>A0A430HXY3_9CORY</name>
<dbReference type="PANTHER" id="PTHR43394:SF1">
    <property type="entry name" value="ATP-BINDING CASSETTE SUB-FAMILY B MEMBER 10, MITOCHONDRIAL"/>
    <property type="match status" value="1"/>
</dbReference>
<keyword evidence="7" id="KW-0067">ATP-binding</keyword>
<dbReference type="InterPro" id="IPR017871">
    <property type="entry name" value="ABC_transporter-like_CS"/>
</dbReference>
<dbReference type="GO" id="GO:0005886">
    <property type="term" value="C:plasma membrane"/>
    <property type="evidence" value="ECO:0007669"/>
    <property type="project" value="UniProtKB-SubCell"/>
</dbReference>
<feature type="domain" description="ABC transmembrane type-1" evidence="6">
    <location>
        <begin position="26"/>
        <end position="303"/>
    </location>
</feature>
<dbReference type="CDD" id="cd07346">
    <property type="entry name" value="ABC_6TM_exporters"/>
    <property type="match status" value="1"/>
</dbReference>
<dbReference type="Pfam" id="PF00664">
    <property type="entry name" value="ABC_membrane"/>
    <property type="match status" value="1"/>
</dbReference>
<dbReference type="PROSITE" id="PS00211">
    <property type="entry name" value="ABC_TRANSPORTER_1"/>
    <property type="match status" value="1"/>
</dbReference>
<dbReference type="RefSeq" id="WP_126120620.1">
    <property type="nucleotide sequence ID" value="NZ_RXHJ01000007.1"/>
</dbReference>
<dbReference type="EMBL" id="RXHJ01000007">
    <property type="protein sequence ID" value="RSZ63418.1"/>
    <property type="molecule type" value="Genomic_DNA"/>
</dbReference>
<evidence type="ECO:0000256" key="5">
    <source>
        <dbReference type="SAM" id="Phobius"/>
    </source>
</evidence>
<dbReference type="InterPro" id="IPR036640">
    <property type="entry name" value="ABC1_TM_sf"/>
</dbReference>
<reference evidence="7 8" key="1">
    <citation type="submission" date="2018-12" db="EMBL/GenBank/DDBJ databases">
        <title>YIM 101343 draft genome.</title>
        <authorList>
            <person name="Chen X."/>
        </authorList>
    </citation>
    <scope>NUCLEOTIDE SEQUENCE [LARGE SCALE GENOMIC DNA]</scope>
    <source>
        <strain evidence="7 8">YIM 101343</strain>
    </source>
</reference>
<dbReference type="PROSITE" id="PS50929">
    <property type="entry name" value="ABC_TM1F"/>
    <property type="match status" value="1"/>
</dbReference>
<proteinExistence type="predicted"/>
<accession>A0A430HXY3</accession>
<dbReference type="InterPro" id="IPR003439">
    <property type="entry name" value="ABC_transporter-like_ATP-bd"/>
</dbReference>
<evidence type="ECO:0000256" key="1">
    <source>
        <dbReference type="ARBA" id="ARBA00004651"/>
    </source>
</evidence>
<dbReference type="Proteomes" id="UP000274907">
    <property type="component" value="Unassembled WGS sequence"/>
</dbReference>
<dbReference type="SUPFAM" id="SSF90123">
    <property type="entry name" value="ABC transporter transmembrane region"/>
    <property type="match status" value="1"/>
</dbReference>
<dbReference type="OrthoDB" id="4966664at2"/>